<keyword evidence="2" id="KW-1185">Reference proteome</keyword>
<reference evidence="1" key="3">
    <citation type="submission" date="2022-01" db="UniProtKB">
        <authorList>
            <consortium name="EnsemblPlants"/>
        </authorList>
    </citation>
    <scope>IDENTIFICATION</scope>
    <source>
        <strain evidence="1">subsp. vulgare</strain>
    </source>
</reference>
<evidence type="ECO:0000313" key="1">
    <source>
        <dbReference type="EnsemblPlants" id="HORVU.MOREX.r3.1HG0071640.1.CDS1"/>
    </source>
</evidence>
<dbReference type="Gramene" id="HORVU.MOREX.r3.1HG0071640.1">
    <property type="protein sequence ID" value="HORVU.MOREX.r3.1HG0071640.1.CDS1"/>
    <property type="gene ID" value="HORVU.MOREX.r3.1HG0071640"/>
</dbReference>
<organism evidence="1 2">
    <name type="scientific">Hordeum vulgare subsp. vulgare</name>
    <name type="common">Domesticated barley</name>
    <dbReference type="NCBI Taxonomy" id="112509"/>
    <lineage>
        <taxon>Eukaryota</taxon>
        <taxon>Viridiplantae</taxon>
        <taxon>Streptophyta</taxon>
        <taxon>Embryophyta</taxon>
        <taxon>Tracheophyta</taxon>
        <taxon>Spermatophyta</taxon>
        <taxon>Magnoliopsida</taxon>
        <taxon>Liliopsida</taxon>
        <taxon>Poales</taxon>
        <taxon>Poaceae</taxon>
        <taxon>BOP clade</taxon>
        <taxon>Pooideae</taxon>
        <taxon>Triticodae</taxon>
        <taxon>Triticeae</taxon>
        <taxon>Hordeinae</taxon>
        <taxon>Hordeum</taxon>
    </lineage>
</organism>
<reference evidence="2" key="1">
    <citation type="journal article" date="2012" name="Nature">
        <title>A physical, genetic and functional sequence assembly of the barley genome.</title>
        <authorList>
            <consortium name="The International Barley Genome Sequencing Consortium"/>
            <person name="Mayer K.F."/>
            <person name="Waugh R."/>
            <person name="Brown J.W."/>
            <person name="Schulman A."/>
            <person name="Langridge P."/>
            <person name="Platzer M."/>
            <person name="Fincher G.B."/>
            <person name="Muehlbauer G.J."/>
            <person name="Sato K."/>
            <person name="Close T.J."/>
            <person name="Wise R.P."/>
            <person name="Stein N."/>
        </authorList>
    </citation>
    <scope>NUCLEOTIDE SEQUENCE [LARGE SCALE GENOMIC DNA]</scope>
    <source>
        <strain evidence="2">cv. Morex</strain>
    </source>
</reference>
<reference evidence="1" key="2">
    <citation type="submission" date="2020-10" db="EMBL/GenBank/DDBJ databases">
        <authorList>
            <person name="Scholz U."/>
            <person name="Mascher M."/>
            <person name="Fiebig A."/>
        </authorList>
    </citation>
    <scope>NUCLEOTIDE SEQUENCE [LARGE SCALE GENOMIC DNA]</scope>
    <source>
        <strain evidence="1">cv. Morex</strain>
    </source>
</reference>
<name>A0A8I6W759_HORVV</name>
<protein>
    <submittedName>
        <fullName evidence="1">Uncharacterized protein</fullName>
    </submittedName>
</protein>
<evidence type="ECO:0000313" key="2">
    <source>
        <dbReference type="Proteomes" id="UP000011116"/>
    </source>
</evidence>
<sequence>MDSLPDLAFAFARFVAREHRGFCFPHRSFGLAAAHRRNFGRRYHRRSNRNGGLRDRGAPYRVPCRRYGPGGGVRCRTHRRVVVEPREEAPVIPQEVVAAPMVVAVVPEVAAEVGIDEASASNITTQLPPPPPMYAPMEWMLAGPSAGWLVDAPDRSFTDEELAAPPPPPLMYSCPAYGYGSRLPSPMPSDEDPEHFNPPGYDPLPEFSSPPTAVSLDMLKPRLIINLLPKVKTEEIEAAAPTLAVAMLPDLNLPALEVKEEEHQEVAPPSTLSMPSPDARVILHRLASSMAARPAGVRVGTWSPEALGLTSRVEDLRLHEAALPSSSTEGPLRC</sequence>
<accession>A0A8I6W759</accession>
<dbReference type="Proteomes" id="UP000011116">
    <property type="component" value="Chromosome 1H"/>
</dbReference>
<proteinExistence type="predicted"/>
<dbReference type="AlphaFoldDB" id="A0A8I6W759"/>
<dbReference type="EnsemblPlants" id="HORVU.MOREX.r3.1HG0071640.1">
    <property type="protein sequence ID" value="HORVU.MOREX.r3.1HG0071640.1.CDS1"/>
    <property type="gene ID" value="HORVU.MOREX.r3.1HG0071640"/>
</dbReference>